<name>A0A5E6Z7R2_PSEFL</name>
<organism evidence="1 2">
    <name type="scientific">Pseudomonas fluorescens</name>
    <dbReference type="NCBI Taxonomy" id="294"/>
    <lineage>
        <taxon>Bacteria</taxon>
        <taxon>Pseudomonadati</taxon>
        <taxon>Pseudomonadota</taxon>
        <taxon>Gammaproteobacteria</taxon>
        <taxon>Pseudomonadales</taxon>
        <taxon>Pseudomonadaceae</taxon>
        <taxon>Pseudomonas</taxon>
    </lineage>
</organism>
<dbReference type="EMBL" id="CABVHO010000068">
    <property type="protein sequence ID" value="VVN62338.1"/>
    <property type="molecule type" value="Genomic_DNA"/>
</dbReference>
<proteinExistence type="predicted"/>
<accession>A0A5E6Z7R2</accession>
<dbReference type="Proteomes" id="UP000326437">
    <property type="component" value="Unassembled WGS sequence"/>
</dbReference>
<gene>
    <name evidence="1" type="ORF">PS685_04016</name>
</gene>
<sequence>MRVVRVDHQRHTEGFKATARKFRAMSTGRRWQAAAEHMGKVDAAFLDDVAVFDYTGTTATTRRALPGVFNELGAAVFRLQCVANAVLKVEQVGFYSLGASSHDITLNRAKRRGVRGRRQRGASITPHSGSPQLTKITLQRWMVAS</sequence>
<reference evidence="1 2" key="1">
    <citation type="submission" date="2019-09" db="EMBL/GenBank/DDBJ databases">
        <authorList>
            <person name="Chandra G."/>
            <person name="Truman W A."/>
        </authorList>
    </citation>
    <scope>NUCLEOTIDE SEQUENCE [LARGE SCALE GENOMIC DNA]</scope>
    <source>
        <strain evidence="1">PS685</strain>
    </source>
</reference>
<evidence type="ECO:0000313" key="1">
    <source>
        <dbReference type="EMBL" id="VVN62338.1"/>
    </source>
</evidence>
<evidence type="ECO:0000313" key="2">
    <source>
        <dbReference type="Proteomes" id="UP000326437"/>
    </source>
</evidence>
<protein>
    <submittedName>
        <fullName evidence="1">Uncharacterized protein</fullName>
    </submittedName>
</protein>
<dbReference type="AlphaFoldDB" id="A0A5E6Z7R2"/>